<dbReference type="RefSeq" id="WP_078306155.1">
    <property type="nucleotide sequence ID" value="NZ_CP147511.1"/>
</dbReference>
<dbReference type="AlphaFoldDB" id="A0A1T0CK65"/>
<keyword evidence="6" id="KW-1185">Reference proteome</keyword>
<dbReference type="STRING" id="90241.B0682_00515"/>
<evidence type="ECO:0000259" key="4">
    <source>
        <dbReference type="SMART" id="SM00990"/>
    </source>
</evidence>
<dbReference type="Gene3D" id="3.40.1350.10">
    <property type="match status" value="1"/>
</dbReference>
<evidence type="ECO:0000256" key="3">
    <source>
        <dbReference type="ARBA" id="ARBA00022801"/>
    </source>
</evidence>
<comment type="caution">
    <text evidence="5">The sequence shown here is derived from an EMBL/GenBank/DDBJ whole genome shotgun (WGS) entry which is preliminary data.</text>
</comment>
<reference evidence="5 6" key="1">
    <citation type="submission" date="2017-02" db="EMBL/GenBank/DDBJ databases">
        <title>Draft genome sequence of Moraxella lincolnii CCUG 9405T type strain.</title>
        <authorList>
            <person name="Salva-Serra F."/>
            <person name="Engstrom-Jakobsson H."/>
            <person name="Thorell K."/>
            <person name="Jaen-Luchoro D."/>
            <person name="Gonzales-Siles L."/>
            <person name="Karlsson R."/>
            <person name="Yazdan S."/>
            <person name="Boulund F."/>
            <person name="Johnning A."/>
            <person name="Engstrand L."/>
            <person name="Kristiansson E."/>
            <person name="Moore E."/>
        </authorList>
    </citation>
    <scope>NUCLEOTIDE SEQUENCE [LARGE SCALE GENOMIC DNA]</scope>
    <source>
        <strain evidence="5 6">CCUG 9405</strain>
    </source>
</reference>
<keyword evidence="2" id="KW-0540">Nuclease</keyword>
<dbReference type="OrthoDB" id="6706702at2"/>
<protein>
    <recommendedName>
        <fullName evidence="4">VRR-NUC domain-containing protein</fullName>
    </recommendedName>
</protein>
<dbReference type="InterPro" id="IPR014883">
    <property type="entry name" value="VRR_NUC"/>
</dbReference>
<feature type="domain" description="VRR-NUC" evidence="4">
    <location>
        <begin position="2"/>
        <end position="82"/>
    </location>
</feature>
<dbReference type="InterPro" id="IPR011856">
    <property type="entry name" value="tRNA_endonuc-like_dom_sf"/>
</dbReference>
<organism evidence="5 6">
    <name type="scientific">Lwoffella lincolnii</name>
    <dbReference type="NCBI Taxonomy" id="90241"/>
    <lineage>
        <taxon>Bacteria</taxon>
        <taxon>Pseudomonadati</taxon>
        <taxon>Pseudomonadota</taxon>
        <taxon>Gammaproteobacteria</taxon>
        <taxon>Moraxellales</taxon>
        <taxon>Moraxellaceae</taxon>
        <taxon>Lwoffella</taxon>
    </lineage>
</organism>
<name>A0A1T0CK65_9GAMM</name>
<dbReference type="GO" id="GO:0004518">
    <property type="term" value="F:nuclease activity"/>
    <property type="evidence" value="ECO:0007669"/>
    <property type="project" value="UniProtKB-KW"/>
</dbReference>
<evidence type="ECO:0000256" key="1">
    <source>
        <dbReference type="ARBA" id="ARBA00001946"/>
    </source>
</evidence>
<dbReference type="GO" id="GO:0016788">
    <property type="term" value="F:hydrolase activity, acting on ester bonds"/>
    <property type="evidence" value="ECO:0007669"/>
    <property type="project" value="InterPro"/>
</dbReference>
<dbReference type="EMBL" id="MUYT01000001">
    <property type="protein sequence ID" value="OOS22742.1"/>
    <property type="molecule type" value="Genomic_DNA"/>
</dbReference>
<gene>
    <name evidence="5" type="ORF">B0682_00515</name>
</gene>
<accession>A0A1T0CK65</accession>
<evidence type="ECO:0000313" key="6">
    <source>
        <dbReference type="Proteomes" id="UP000191094"/>
    </source>
</evidence>
<comment type="cofactor">
    <cofactor evidence="1">
        <name>Mg(2+)</name>
        <dbReference type="ChEBI" id="CHEBI:18420"/>
    </cofactor>
</comment>
<evidence type="ECO:0000313" key="5">
    <source>
        <dbReference type="EMBL" id="OOS22742.1"/>
    </source>
</evidence>
<proteinExistence type="predicted"/>
<dbReference type="SMART" id="SM00990">
    <property type="entry name" value="VRR_NUC"/>
    <property type="match status" value="1"/>
</dbReference>
<evidence type="ECO:0000256" key="2">
    <source>
        <dbReference type="ARBA" id="ARBA00022722"/>
    </source>
</evidence>
<sequence length="96" mass="11199">MMTVEKDIEKYLIKRAKEIGALVRKCQWVGHNHCPDRILMLPHMTLWVEVKAPKQKPRAGQQREHERMRQHGQWVTVVASRADVDCLIAKLNDSES</sequence>
<keyword evidence="3" id="KW-0378">Hydrolase</keyword>
<dbReference type="Proteomes" id="UP000191094">
    <property type="component" value="Unassembled WGS sequence"/>
</dbReference>
<dbReference type="GO" id="GO:0003676">
    <property type="term" value="F:nucleic acid binding"/>
    <property type="evidence" value="ECO:0007669"/>
    <property type="project" value="InterPro"/>
</dbReference>